<dbReference type="PANTHER" id="PTHR33490:SF3">
    <property type="entry name" value="CONSERVED INTEGRAL MEMBRANE PROTEIN"/>
    <property type="match status" value="1"/>
</dbReference>
<dbReference type="Gene3D" id="3.10.620.30">
    <property type="match status" value="1"/>
</dbReference>
<keyword evidence="3" id="KW-1185">Reference proteome</keyword>
<reference evidence="2 3" key="1">
    <citation type="submission" date="2023-07" db="EMBL/GenBank/DDBJ databases">
        <title>Genomic Encyclopedia of Type Strains, Phase IV (KMG-IV): sequencing the most valuable type-strain genomes for metagenomic binning, comparative biology and taxonomic classification.</title>
        <authorList>
            <person name="Goeker M."/>
        </authorList>
    </citation>
    <scope>NUCLEOTIDE SEQUENCE [LARGE SCALE GENOMIC DNA]</scope>
    <source>
        <strain evidence="2 3">DSM 23494</strain>
    </source>
</reference>
<comment type="caution">
    <text evidence="2">The sequence shown here is derived from an EMBL/GenBank/DDBJ whole genome shotgun (WGS) entry which is preliminary data.</text>
</comment>
<feature type="domain" description="Transglutaminase-like" evidence="1">
    <location>
        <begin position="29"/>
        <end position="138"/>
    </location>
</feature>
<organism evidence="2 3">
    <name type="scientific">Cytobacillus purgationiresistens</name>
    <dbReference type="NCBI Taxonomy" id="863449"/>
    <lineage>
        <taxon>Bacteria</taxon>
        <taxon>Bacillati</taxon>
        <taxon>Bacillota</taxon>
        <taxon>Bacilli</taxon>
        <taxon>Bacillales</taxon>
        <taxon>Bacillaceae</taxon>
        <taxon>Cytobacillus</taxon>
    </lineage>
</organism>
<evidence type="ECO:0000313" key="2">
    <source>
        <dbReference type="EMBL" id="MDQ0271375.1"/>
    </source>
</evidence>
<dbReference type="PANTHER" id="PTHR33490">
    <property type="entry name" value="BLR5614 PROTEIN-RELATED"/>
    <property type="match status" value="1"/>
</dbReference>
<sequence length="202" mass="23331">MKLKLETYHLGDYLQELETVDFTHPIIQALREEIFHDAQSDIEKVKVAYEYVRDHVNHSWDIQSDRIICKASEVLEYKEGICYGKSHLLAALLRSEEIPTGFCYQRLMLFDSPEGGYCIHALNAIFLHSIKKWIRLDARGNKPGVQAEFSIEEEKLAFSVNPDLDEIDYPMVFTKPYGSTLNTLTSHNIALEMYQFGLPEIL</sequence>
<dbReference type="RefSeq" id="WP_307476463.1">
    <property type="nucleotide sequence ID" value="NZ_JAUSUB010000014.1"/>
</dbReference>
<dbReference type="Pfam" id="PF01841">
    <property type="entry name" value="Transglut_core"/>
    <property type="match status" value="1"/>
</dbReference>
<dbReference type="SUPFAM" id="SSF54001">
    <property type="entry name" value="Cysteine proteinases"/>
    <property type="match status" value="1"/>
</dbReference>
<name>A0ABU0AJC8_9BACI</name>
<evidence type="ECO:0000259" key="1">
    <source>
        <dbReference type="Pfam" id="PF01841"/>
    </source>
</evidence>
<dbReference type="EMBL" id="JAUSUB010000014">
    <property type="protein sequence ID" value="MDQ0271375.1"/>
    <property type="molecule type" value="Genomic_DNA"/>
</dbReference>
<dbReference type="Proteomes" id="UP001238088">
    <property type="component" value="Unassembled WGS sequence"/>
</dbReference>
<accession>A0ABU0AJC8</accession>
<protein>
    <submittedName>
        <fullName evidence="2">Transglutaminase-like putative cysteine protease</fullName>
    </submittedName>
</protein>
<evidence type="ECO:0000313" key="3">
    <source>
        <dbReference type="Proteomes" id="UP001238088"/>
    </source>
</evidence>
<gene>
    <name evidence="2" type="ORF">J2S17_003263</name>
</gene>
<dbReference type="InterPro" id="IPR038765">
    <property type="entry name" value="Papain-like_cys_pep_sf"/>
</dbReference>
<dbReference type="InterPro" id="IPR002931">
    <property type="entry name" value="Transglutaminase-like"/>
</dbReference>
<proteinExistence type="predicted"/>